<comment type="caution">
    <text evidence="2">The sequence shown here is derived from an EMBL/GenBank/DDBJ whole genome shotgun (WGS) entry which is preliminary data.</text>
</comment>
<dbReference type="GO" id="GO:0016051">
    <property type="term" value="P:carbohydrate biosynthetic process"/>
    <property type="evidence" value="ECO:0007669"/>
    <property type="project" value="InterPro"/>
</dbReference>
<evidence type="ECO:0000313" key="2">
    <source>
        <dbReference type="EMBL" id="KKT80824.1"/>
    </source>
</evidence>
<dbReference type="Proteomes" id="UP000034595">
    <property type="component" value="Unassembled WGS sequence"/>
</dbReference>
<protein>
    <submittedName>
        <fullName evidence="2">N-acetylneuraminate synthase</fullName>
    </submittedName>
</protein>
<dbReference type="InterPro" id="IPR013785">
    <property type="entry name" value="Aldolase_TIM"/>
</dbReference>
<dbReference type="Pfam" id="PF03102">
    <property type="entry name" value="NeuB"/>
    <property type="match status" value="1"/>
</dbReference>
<organism evidence="2 3">
    <name type="scientific">Candidatus Azambacteria bacterium GW2011_GWA1_44_9</name>
    <dbReference type="NCBI Taxonomy" id="1618610"/>
    <lineage>
        <taxon>Bacteria</taxon>
        <taxon>Candidatus Azamiibacteriota</taxon>
    </lineage>
</organism>
<sequence>MIKIRERRVGPGYPVFVIAEIGINHNGSLPMALQLIDAAVVAGAEAVKFQKRDIPTVYSAEELAKPRDFDRSILDHAKARMLVEGKSRLVWPDENWRRIEAGEPTTNGDLKWALEFNEKDFDAINRHCLGLGITWSASAWDGLSAHFINGFEDVAWLKVASACLTHRDLLERVKAKGKPIFLSTGGSTISQIKESVSILGTENLVLLHCVAAYPPRDEDTNLAAMETLRRIYPQVPVGFSSHARDIFPAVIAASLGACAIEAHLTLDRNLPGSDHQASLEPIELAELISQVRRLEVLRGDGVKTVLPDEAITMGKLRRFEDF</sequence>
<dbReference type="GO" id="GO:0047444">
    <property type="term" value="F:N-acylneuraminate-9-phosphate synthase activity"/>
    <property type="evidence" value="ECO:0007669"/>
    <property type="project" value="TreeGrafter"/>
</dbReference>
<proteinExistence type="predicted"/>
<evidence type="ECO:0000313" key="3">
    <source>
        <dbReference type="Proteomes" id="UP000034595"/>
    </source>
</evidence>
<dbReference type="PANTHER" id="PTHR42966:SF3">
    <property type="entry name" value="BLR5971 PROTEIN"/>
    <property type="match status" value="1"/>
</dbReference>
<dbReference type="PANTHER" id="PTHR42966">
    <property type="entry name" value="N-ACETYLNEURAMINATE SYNTHASE"/>
    <property type="match status" value="1"/>
</dbReference>
<feature type="domain" description="PseI/NeuA/B-like" evidence="1">
    <location>
        <begin position="102"/>
        <end position="303"/>
    </location>
</feature>
<dbReference type="InterPro" id="IPR051690">
    <property type="entry name" value="PseI-like"/>
</dbReference>
<evidence type="ECO:0000259" key="1">
    <source>
        <dbReference type="Pfam" id="PF03102"/>
    </source>
</evidence>
<dbReference type="EMBL" id="LCJQ01000024">
    <property type="protein sequence ID" value="KKT80824.1"/>
    <property type="molecule type" value="Genomic_DNA"/>
</dbReference>
<accession>A0A0G1N9D3</accession>
<dbReference type="Gene3D" id="3.20.20.70">
    <property type="entry name" value="Aldolase class I"/>
    <property type="match status" value="1"/>
</dbReference>
<name>A0A0G1N9D3_9BACT</name>
<dbReference type="PATRIC" id="fig|1618610.3.peg.699"/>
<dbReference type="InterPro" id="IPR013132">
    <property type="entry name" value="PseI/NeuA/B-like_N"/>
</dbReference>
<reference evidence="2 3" key="1">
    <citation type="journal article" date="2015" name="Nature">
        <title>rRNA introns, odd ribosomes, and small enigmatic genomes across a large radiation of phyla.</title>
        <authorList>
            <person name="Brown C.T."/>
            <person name="Hug L.A."/>
            <person name="Thomas B.C."/>
            <person name="Sharon I."/>
            <person name="Castelle C.J."/>
            <person name="Singh A."/>
            <person name="Wilkins M.J."/>
            <person name="Williams K.H."/>
            <person name="Banfield J.F."/>
        </authorList>
    </citation>
    <scope>NUCLEOTIDE SEQUENCE [LARGE SCALE GENOMIC DNA]</scope>
</reference>
<dbReference type="SUPFAM" id="SSF51569">
    <property type="entry name" value="Aldolase"/>
    <property type="match status" value="1"/>
</dbReference>
<dbReference type="AlphaFoldDB" id="A0A0G1N9D3"/>
<gene>
    <name evidence="2" type="ORF">UW78_C0024G0009</name>
</gene>